<evidence type="ECO:0000256" key="1">
    <source>
        <dbReference type="SAM" id="SignalP"/>
    </source>
</evidence>
<gene>
    <name evidence="2" type="ORF">AXF42_Ash021725</name>
</gene>
<proteinExistence type="predicted"/>
<accession>A0A2H9ZSN4</accession>
<sequence>MHLSHFVVLFLVFSIATTTMATLSLPSYYVSLRVLLAENLLNYIAHIGFEAYNHLRHTNVGPNIPQLSFGGMINVGSLVIKYMSGLSKRRYCVIFTGYHRGSQRWAVVRIFFTFPDNTPEHLMSFWNLDENSITFDGFEYL</sequence>
<reference evidence="2 3" key="1">
    <citation type="journal article" date="2017" name="Nature">
        <title>The Apostasia genome and the evolution of orchids.</title>
        <authorList>
            <person name="Zhang G.Q."/>
            <person name="Liu K.W."/>
            <person name="Li Z."/>
            <person name="Lohaus R."/>
            <person name="Hsiao Y.Y."/>
            <person name="Niu S.C."/>
            <person name="Wang J.Y."/>
            <person name="Lin Y.C."/>
            <person name="Xu Q."/>
            <person name="Chen L.J."/>
            <person name="Yoshida K."/>
            <person name="Fujiwara S."/>
            <person name="Wang Z.W."/>
            <person name="Zhang Y.Q."/>
            <person name="Mitsuda N."/>
            <person name="Wang M."/>
            <person name="Liu G.H."/>
            <person name="Pecoraro L."/>
            <person name="Huang H.X."/>
            <person name="Xiao X.J."/>
            <person name="Lin M."/>
            <person name="Wu X.Y."/>
            <person name="Wu W.L."/>
            <person name="Chen Y.Y."/>
            <person name="Chang S.B."/>
            <person name="Sakamoto S."/>
            <person name="Ohme-Takagi M."/>
            <person name="Yagi M."/>
            <person name="Zeng S.J."/>
            <person name="Shen C.Y."/>
            <person name="Yeh C.M."/>
            <person name="Luo Y.B."/>
            <person name="Tsai W.C."/>
            <person name="Van de Peer Y."/>
            <person name="Liu Z.J."/>
        </authorList>
    </citation>
    <scope>NUCLEOTIDE SEQUENCE [LARGE SCALE GENOMIC DNA]</scope>
    <source>
        <strain evidence="3">cv. Shenzhen</strain>
        <tissue evidence="2">Stem</tissue>
    </source>
</reference>
<organism evidence="2 3">
    <name type="scientific">Apostasia shenzhenica</name>
    <dbReference type="NCBI Taxonomy" id="1088818"/>
    <lineage>
        <taxon>Eukaryota</taxon>
        <taxon>Viridiplantae</taxon>
        <taxon>Streptophyta</taxon>
        <taxon>Embryophyta</taxon>
        <taxon>Tracheophyta</taxon>
        <taxon>Spermatophyta</taxon>
        <taxon>Magnoliopsida</taxon>
        <taxon>Liliopsida</taxon>
        <taxon>Asparagales</taxon>
        <taxon>Orchidaceae</taxon>
        <taxon>Apostasioideae</taxon>
        <taxon>Apostasia</taxon>
    </lineage>
</organism>
<feature type="chain" id="PRO_5014151248" evidence="1">
    <location>
        <begin position="22"/>
        <end position="141"/>
    </location>
</feature>
<dbReference type="AlphaFoldDB" id="A0A2H9ZSN4"/>
<dbReference type="Proteomes" id="UP000236161">
    <property type="component" value="Unassembled WGS sequence"/>
</dbReference>
<keyword evidence="1" id="KW-0732">Signal</keyword>
<protein>
    <submittedName>
        <fullName evidence="2">Uncharacterized protein</fullName>
    </submittedName>
</protein>
<name>A0A2H9ZSN4_9ASPA</name>
<evidence type="ECO:0000313" key="2">
    <source>
        <dbReference type="EMBL" id="PKA46300.1"/>
    </source>
</evidence>
<keyword evidence="3" id="KW-1185">Reference proteome</keyword>
<dbReference type="EMBL" id="KZ454338">
    <property type="protein sequence ID" value="PKA46300.1"/>
    <property type="molecule type" value="Genomic_DNA"/>
</dbReference>
<evidence type="ECO:0000313" key="3">
    <source>
        <dbReference type="Proteomes" id="UP000236161"/>
    </source>
</evidence>
<feature type="signal peptide" evidence="1">
    <location>
        <begin position="1"/>
        <end position="21"/>
    </location>
</feature>